<evidence type="ECO:0000256" key="1">
    <source>
        <dbReference type="ARBA" id="ARBA00004651"/>
    </source>
</evidence>
<feature type="transmembrane region" description="Helical" evidence="7">
    <location>
        <begin position="103"/>
        <end position="125"/>
    </location>
</feature>
<name>A0A1Y2T935_SYMTR</name>
<dbReference type="PANTHER" id="PTHR34856:SF2">
    <property type="entry name" value="PROTEIN NRFD"/>
    <property type="match status" value="1"/>
</dbReference>
<proteinExistence type="inferred from homology"/>
<dbReference type="AlphaFoldDB" id="A0A1Y2T935"/>
<protein>
    <submittedName>
        <fullName evidence="8">Molybdopterin oxidoreductase</fullName>
    </submittedName>
</protein>
<dbReference type="GO" id="GO:0005886">
    <property type="term" value="C:plasma membrane"/>
    <property type="evidence" value="ECO:0007669"/>
    <property type="project" value="UniProtKB-SubCell"/>
</dbReference>
<feature type="transmembrane region" description="Helical" evidence="7">
    <location>
        <begin position="28"/>
        <end position="46"/>
    </location>
</feature>
<evidence type="ECO:0000256" key="7">
    <source>
        <dbReference type="SAM" id="Phobius"/>
    </source>
</evidence>
<dbReference type="Pfam" id="PF03916">
    <property type="entry name" value="NrfD"/>
    <property type="match status" value="1"/>
</dbReference>
<gene>
    <name evidence="8" type="ORF">A6D92_00605</name>
</gene>
<evidence type="ECO:0000256" key="3">
    <source>
        <dbReference type="ARBA" id="ARBA00022475"/>
    </source>
</evidence>
<evidence type="ECO:0000313" key="9">
    <source>
        <dbReference type="Proteomes" id="UP000194267"/>
    </source>
</evidence>
<comment type="caution">
    <text evidence="8">The sequence shown here is derived from an EMBL/GenBank/DDBJ whole genome shotgun (WGS) entry which is preliminary data.</text>
</comment>
<dbReference type="Gene3D" id="1.20.1630.10">
    <property type="entry name" value="Formate dehydrogenase/DMSO reductase domain"/>
    <property type="match status" value="1"/>
</dbReference>
<feature type="transmembrane region" description="Helical" evidence="7">
    <location>
        <begin position="228"/>
        <end position="255"/>
    </location>
</feature>
<keyword evidence="4 7" id="KW-0812">Transmembrane</keyword>
<feature type="transmembrane region" description="Helical" evidence="7">
    <location>
        <begin position="347"/>
        <end position="369"/>
    </location>
</feature>
<dbReference type="PANTHER" id="PTHR34856">
    <property type="entry name" value="PROTEIN NRFD"/>
    <property type="match status" value="1"/>
</dbReference>
<feature type="transmembrane region" description="Helical" evidence="7">
    <location>
        <begin position="66"/>
        <end position="91"/>
    </location>
</feature>
<accession>A0A1Y2T935</accession>
<dbReference type="InterPro" id="IPR005614">
    <property type="entry name" value="NrfD-like"/>
</dbReference>
<feature type="transmembrane region" description="Helical" evidence="7">
    <location>
        <begin position="198"/>
        <end position="222"/>
    </location>
</feature>
<feature type="transmembrane region" description="Helical" evidence="7">
    <location>
        <begin position="145"/>
        <end position="163"/>
    </location>
</feature>
<evidence type="ECO:0000256" key="6">
    <source>
        <dbReference type="ARBA" id="ARBA00023136"/>
    </source>
</evidence>
<organism evidence="8 9">
    <name type="scientific">Symbiobacterium thermophilum</name>
    <dbReference type="NCBI Taxonomy" id="2734"/>
    <lineage>
        <taxon>Bacteria</taxon>
        <taxon>Bacillati</taxon>
        <taxon>Bacillota</taxon>
        <taxon>Clostridia</taxon>
        <taxon>Eubacteriales</taxon>
        <taxon>Symbiobacteriaceae</taxon>
        <taxon>Symbiobacterium</taxon>
    </lineage>
</organism>
<keyword evidence="5 7" id="KW-1133">Transmembrane helix</keyword>
<evidence type="ECO:0000256" key="4">
    <source>
        <dbReference type="ARBA" id="ARBA00022692"/>
    </source>
</evidence>
<dbReference type="InterPro" id="IPR052049">
    <property type="entry name" value="Electron_transfer_protein"/>
</dbReference>
<evidence type="ECO:0000313" key="8">
    <source>
        <dbReference type="EMBL" id="OTA42244.1"/>
    </source>
</evidence>
<keyword evidence="6 7" id="KW-0472">Membrane</keyword>
<sequence length="424" mass="46237">MSALTREEAALRLADQRPSPGPGRLLRAGWYLLLIALVAAGGVAIAHRTAHGLAATNLTSITPWGAWIAFYIYFVGLSAGAFLLSSLIYVFGMARFERLGRMALLTALVAMIVALTFVLLDLGRMERALSALVYFNWLSPLAWEMRFYVIYILLLAAELWFAMRADLVRRAERSRLARWLSFGSRSLDTGRDHRMLRILGTIGVPIAIFGVHGGTGTIFAIVKARGMWFSALTPIVFIVSALVSGTALLALLYILRQKALKRPVNAGMVADLGKLLGGFLLVDLGLLFYEFLVPLLSMAPHETSVVHLMMEGPYAWTFWILQLGIGMVAPAILLMTRLRESVPLTALACLMVVVGIVGVRFNIVVPPLIEPVLQGLPAGQYFPNAVEWWASAGIIAMGLLLFSLAADLLPVDEEAHEIGGTAHD</sequence>
<feature type="transmembrane region" description="Helical" evidence="7">
    <location>
        <begin position="275"/>
        <end position="296"/>
    </location>
</feature>
<dbReference type="EMBL" id="LWLV01000025">
    <property type="protein sequence ID" value="OTA42244.1"/>
    <property type="molecule type" value="Genomic_DNA"/>
</dbReference>
<evidence type="ECO:0000256" key="5">
    <source>
        <dbReference type="ARBA" id="ARBA00022989"/>
    </source>
</evidence>
<feature type="transmembrane region" description="Helical" evidence="7">
    <location>
        <begin position="389"/>
        <end position="409"/>
    </location>
</feature>
<evidence type="ECO:0000256" key="2">
    <source>
        <dbReference type="ARBA" id="ARBA00008929"/>
    </source>
</evidence>
<dbReference type="Proteomes" id="UP000194267">
    <property type="component" value="Unassembled WGS sequence"/>
</dbReference>
<reference evidence="9" key="1">
    <citation type="submission" date="2016-04" db="EMBL/GenBank/DDBJ databases">
        <authorList>
            <person name="Antunes L.P."/>
            <person name="Martins L.F."/>
            <person name="Pereira R.V."/>
            <person name="Thomas A.M."/>
            <person name="Barbosa D."/>
            <person name="Nascimento L."/>
            <person name="Silva G.M."/>
            <person name="Condomitti G.W."/>
            <person name="Digiampietri L.A."/>
            <person name="Lombardi K.C."/>
            <person name="Ramos P.L."/>
            <person name="Quaggio R.B."/>
            <person name="Oliveira J.C."/>
            <person name="Pascon R.C."/>
            <person name="Cruz J.B."/>
            <person name="Silva A.M."/>
            <person name="Setubal J.C."/>
        </authorList>
    </citation>
    <scope>NUCLEOTIDE SEQUENCE [LARGE SCALE GENOMIC DNA]</scope>
</reference>
<comment type="subcellular location">
    <subcellularLocation>
        <location evidence="1">Cell membrane</location>
        <topology evidence="1">Multi-pass membrane protein</topology>
    </subcellularLocation>
</comment>
<keyword evidence="3" id="KW-1003">Cell membrane</keyword>
<comment type="similarity">
    <text evidence="2">Belongs to the NrfD family.</text>
</comment>
<feature type="transmembrane region" description="Helical" evidence="7">
    <location>
        <begin position="316"/>
        <end position="335"/>
    </location>
</feature>